<keyword evidence="1" id="KW-0472">Membrane</keyword>
<dbReference type="AlphaFoldDB" id="A0A2K5ATK1"/>
<keyword evidence="1" id="KW-1133">Transmembrane helix</keyword>
<evidence type="ECO:0000313" key="3">
    <source>
        <dbReference type="Proteomes" id="UP000236248"/>
    </source>
</evidence>
<dbReference type="GeneID" id="41595771"/>
<evidence type="ECO:0000313" key="2">
    <source>
        <dbReference type="EMBL" id="SPC34967.1"/>
    </source>
</evidence>
<dbReference type="KEGG" id="ncv:NCAV_1804"/>
<dbReference type="RefSeq" id="WP_103286489.1">
    <property type="nucleotide sequence ID" value="NZ_LT981265.1"/>
</dbReference>
<organism evidence="2 3">
    <name type="scientific">Candidatus Nitrosocaldus cavascurensis</name>
    <dbReference type="NCBI Taxonomy" id="2058097"/>
    <lineage>
        <taxon>Archaea</taxon>
        <taxon>Nitrososphaerota</taxon>
        <taxon>Nitrososphaeria</taxon>
        <taxon>Candidatus Nitrosocaldales</taxon>
        <taxon>Candidatus Nitrosocaldaceae</taxon>
        <taxon>Candidatus Nitrosocaldus</taxon>
    </lineage>
</organism>
<evidence type="ECO:0000256" key="1">
    <source>
        <dbReference type="SAM" id="Phobius"/>
    </source>
</evidence>
<name>A0A2K5ATK1_9ARCH</name>
<accession>A0A2K5ATK1</accession>
<sequence>MGLLLRIYLLLSLLAFLMIAIVNGIVSMAMPDGPNFHYTHWILGRLTGAWSIDFIVDMLITALCIGLALTIVWINHYRYP</sequence>
<protein>
    <submittedName>
        <fullName evidence="2">Uncharacterized protein</fullName>
    </submittedName>
</protein>
<gene>
    <name evidence="2" type="ORF">NCAV_1804</name>
</gene>
<reference evidence="3" key="1">
    <citation type="submission" date="2018-01" db="EMBL/GenBank/DDBJ databases">
        <authorList>
            <person name="Kerou L M."/>
        </authorList>
    </citation>
    <scope>NUCLEOTIDE SEQUENCE [LARGE SCALE GENOMIC DNA]</scope>
    <source>
        <strain evidence="3">SCU2</strain>
    </source>
</reference>
<proteinExistence type="predicted"/>
<keyword evidence="3" id="KW-1185">Reference proteome</keyword>
<dbReference type="EMBL" id="LT981265">
    <property type="protein sequence ID" value="SPC34967.1"/>
    <property type="molecule type" value="Genomic_DNA"/>
</dbReference>
<feature type="transmembrane region" description="Helical" evidence="1">
    <location>
        <begin position="50"/>
        <end position="74"/>
    </location>
</feature>
<feature type="transmembrane region" description="Helical" evidence="1">
    <location>
        <begin position="7"/>
        <end position="30"/>
    </location>
</feature>
<dbReference type="Proteomes" id="UP000236248">
    <property type="component" value="Chromosome NCAV"/>
</dbReference>
<keyword evidence="1" id="KW-0812">Transmembrane</keyword>